<keyword evidence="3" id="KW-1185">Reference proteome</keyword>
<dbReference type="PROSITE" id="PS50181">
    <property type="entry name" value="FBOX"/>
    <property type="match status" value="1"/>
</dbReference>
<dbReference type="EMBL" id="OZ035823">
    <property type="protein sequence ID" value="CAL1568335.1"/>
    <property type="molecule type" value="Genomic_DNA"/>
</dbReference>
<gene>
    <name evidence="2" type="ORF">KC01_LOCUS979</name>
</gene>
<dbReference type="GO" id="GO:0019005">
    <property type="term" value="C:SCF ubiquitin ligase complex"/>
    <property type="evidence" value="ECO:0007669"/>
    <property type="project" value="TreeGrafter"/>
</dbReference>
<name>A0AAV2IXG3_KNICA</name>
<dbReference type="InterPro" id="IPR001810">
    <property type="entry name" value="F-box_dom"/>
</dbReference>
<dbReference type="SMART" id="SM00256">
    <property type="entry name" value="FBOX"/>
    <property type="match status" value="1"/>
</dbReference>
<dbReference type="InterPro" id="IPR036047">
    <property type="entry name" value="F-box-like_dom_sf"/>
</dbReference>
<sequence>MAAGRGEFYRTFANALQRIEPPQPQSRARGKPVPKHIHRAPQSLSKVIKADQPKELPNRILKFPKRNILEWLPSEILMKIMSYLDATSLCFLSNVNKLFCHLANDDLLWHKIYMTEFGVFGSSWRDFPKPRLTSGDSSTGLWKQKYFKALAGQDLDHWRHELRDISPYTGLPRQTAHVLRILDVNWHLRILNYFGQELTLKPCNVYFFETSVIVRWSSACLPFFNQICALELYGLKKTYPNKRAPWHSLMMRQDKMKHTRLIGKDRQIILLFLAPGFLIGIWRGQNVIAFIMVCLHFYQLLERSLFGSPVSPYFEPTVSRVRDRSDPQYGLHGYSLHFVLHNTGTQIMSEYFPDVPCHSVTEGSMVLGVIYKNNLSNHRPLSGNIRLPWKSEEREGSIENCCFMTLTLLDESQNPFWCVCSPITIARSRRPLSFDYNGDHFQMDCGHPEGRVKMELVWLHEEKQFVLINFTVLVAINKVNKYFCTNY</sequence>
<dbReference type="SUPFAM" id="SSF81383">
    <property type="entry name" value="F-box domain"/>
    <property type="match status" value="1"/>
</dbReference>
<dbReference type="PANTHER" id="PTHR46731">
    <property type="entry name" value="F-BOX ONLY PROTEIN 15"/>
    <property type="match status" value="1"/>
</dbReference>
<evidence type="ECO:0000313" key="2">
    <source>
        <dbReference type="EMBL" id="CAL1568335.1"/>
    </source>
</evidence>
<dbReference type="Gene3D" id="1.20.1280.50">
    <property type="match status" value="1"/>
</dbReference>
<organism evidence="2 3">
    <name type="scientific">Knipowitschia caucasica</name>
    <name type="common">Caucasian dwarf goby</name>
    <name type="synonym">Pomatoschistus caucasicus</name>
    <dbReference type="NCBI Taxonomy" id="637954"/>
    <lineage>
        <taxon>Eukaryota</taxon>
        <taxon>Metazoa</taxon>
        <taxon>Chordata</taxon>
        <taxon>Craniata</taxon>
        <taxon>Vertebrata</taxon>
        <taxon>Euteleostomi</taxon>
        <taxon>Actinopterygii</taxon>
        <taxon>Neopterygii</taxon>
        <taxon>Teleostei</taxon>
        <taxon>Neoteleostei</taxon>
        <taxon>Acanthomorphata</taxon>
        <taxon>Gobiaria</taxon>
        <taxon>Gobiiformes</taxon>
        <taxon>Gobioidei</taxon>
        <taxon>Gobiidae</taxon>
        <taxon>Gobiinae</taxon>
        <taxon>Knipowitschia</taxon>
    </lineage>
</organism>
<proteinExistence type="predicted"/>
<accession>A0AAV2IXG3</accession>
<dbReference type="AlphaFoldDB" id="A0AAV2IXG3"/>
<evidence type="ECO:0000313" key="3">
    <source>
        <dbReference type="Proteomes" id="UP001497482"/>
    </source>
</evidence>
<feature type="domain" description="F-box" evidence="1">
    <location>
        <begin position="66"/>
        <end position="112"/>
    </location>
</feature>
<protein>
    <recommendedName>
        <fullName evidence="1">F-box domain-containing protein</fullName>
    </recommendedName>
</protein>
<dbReference type="Proteomes" id="UP001497482">
    <property type="component" value="Chromosome 1"/>
</dbReference>
<reference evidence="2 3" key="1">
    <citation type="submission" date="2024-04" db="EMBL/GenBank/DDBJ databases">
        <authorList>
            <person name="Waldvogel A.-M."/>
            <person name="Schoenle A."/>
        </authorList>
    </citation>
    <scope>NUCLEOTIDE SEQUENCE [LARGE SCALE GENOMIC DNA]</scope>
</reference>
<dbReference type="Pfam" id="PF12937">
    <property type="entry name" value="F-box-like"/>
    <property type="match status" value="1"/>
</dbReference>
<dbReference type="PANTHER" id="PTHR46731:SF1">
    <property type="entry name" value="F-BOX ONLY PROTEIN 15"/>
    <property type="match status" value="1"/>
</dbReference>
<evidence type="ECO:0000259" key="1">
    <source>
        <dbReference type="PROSITE" id="PS50181"/>
    </source>
</evidence>